<reference evidence="2" key="1">
    <citation type="submission" date="2022-04" db="EMBL/GenBank/DDBJ databases">
        <title>A functionally conserved STORR gene fusion in Papaver species that diverged 16.8 million years ago.</title>
        <authorList>
            <person name="Catania T."/>
        </authorList>
    </citation>
    <scope>NUCLEOTIDE SEQUENCE</scope>
    <source>
        <strain evidence="2">S-188037</strain>
    </source>
</reference>
<keyword evidence="3" id="KW-1185">Reference proteome</keyword>
<feature type="compositionally biased region" description="Polar residues" evidence="1">
    <location>
        <begin position="16"/>
        <end position="27"/>
    </location>
</feature>
<dbReference type="AlphaFoldDB" id="A0AAD4S363"/>
<feature type="compositionally biased region" description="Basic and acidic residues" evidence="1">
    <location>
        <begin position="63"/>
        <end position="76"/>
    </location>
</feature>
<feature type="non-terminal residue" evidence="2">
    <location>
        <position position="76"/>
    </location>
</feature>
<evidence type="ECO:0000313" key="2">
    <source>
        <dbReference type="EMBL" id="KAI3858431.1"/>
    </source>
</evidence>
<organism evidence="2 3">
    <name type="scientific">Papaver atlanticum</name>
    <dbReference type="NCBI Taxonomy" id="357466"/>
    <lineage>
        <taxon>Eukaryota</taxon>
        <taxon>Viridiplantae</taxon>
        <taxon>Streptophyta</taxon>
        <taxon>Embryophyta</taxon>
        <taxon>Tracheophyta</taxon>
        <taxon>Spermatophyta</taxon>
        <taxon>Magnoliopsida</taxon>
        <taxon>Ranunculales</taxon>
        <taxon>Papaveraceae</taxon>
        <taxon>Papaveroideae</taxon>
        <taxon>Papaver</taxon>
    </lineage>
</organism>
<name>A0AAD4S363_9MAGN</name>
<comment type="caution">
    <text evidence="2">The sequence shown here is derived from an EMBL/GenBank/DDBJ whole genome shotgun (WGS) entry which is preliminary data.</text>
</comment>
<dbReference type="EMBL" id="JAJJMB010014738">
    <property type="protein sequence ID" value="KAI3858431.1"/>
    <property type="molecule type" value="Genomic_DNA"/>
</dbReference>
<protein>
    <submittedName>
        <fullName evidence="2">Uncharacterized protein</fullName>
    </submittedName>
</protein>
<feature type="compositionally biased region" description="Basic and acidic residues" evidence="1">
    <location>
        <begin position="40"/>
        <end position="49"/>
    </location>
</feature>
<evidence type="ECO:0000313" key="3">
    <source>
        <dbReference type="Proteomes" id="UP001202328"/>
    </source>
</evidence>
<accession>A0AAD4S363</accession>
<gene>
    <name evidence="2" type="ORF">MKW98_021796</name>
</gene>
<dbReference type="Proteomes" id="UP001202328">
    <property type="component" value="Unassembled WGS sequence"/>
</dbReference>
<sequence>RSRTESPAADGDLNFDMNNKSTTQPRETMQLDDETQPQENGEHNGHHSQSDNQDDDLNAIAELQEKPVGKLERHIF</sequence>
<proteinExistence type="predicted"/>
<evidence type="ECO:0000256" key="1">
    <source>
        <dbReference type="SAM" id="MobiDB-lite"/>
    </source>
</evidence>
<feature type="region of interest" description="Disordered" evidence="1">
    <location>
        <begin position="1"/>
        <end position="76"/>
    </location>
</feature>